<dbReference type="Pfam" id="PF05593">
    <property type="entry name" value="RHS_repeat"/>
    <property type="match status" value="2"/>
</dbReference>
<dbReference type="InterPro" id="IPR022385">
    <property type="entry name" value="Rhs_assc_core"/>
</dbReference>
<evidence type="ECO:0000256" key="1">
    <source>
        <dbReference type="ARBA" id="ARBA00004613"/>
    </source>
</evidence>
<feature type="domain" description="Carbohydrate binding module xylan-binding" evidence="5">
    <location>
        <begin position="1817"/>
        <end position="1900"/>
    </location>
</feature>
<feature type="compositionally biased region" description="Low complexity" evidence="4">
    <location>
        <begin position="93"/>
        <end position="106"/>
    </location>
</feature>
<name>A0A7C4Q206_9CHLR</name>
<evidence type="ECO:0000256" key="2">
    <source>
        <dbReference type="ARBA" id="ARBA00022525"/>
    </source>
</evidence>
<organism evidence="6">
    <name type="scientific">Bellilinea caldifistulae</name>
    <dbReference type="NCBI Taxonomy" id="360411"/>
    <lineage>
        <taxon>Bacteria</taxon>
        <taxon>Bacillati</taxon>
        <taxon>Chloroflexota</taxon>
        <taxon>Anaerolineae</taxon>
        <taxon>Anaerolineales</taxon>
        <taxon>Anaerolineaceae</taxon>
        <taxon>Bellilinea</taxon>
    </lineage>
</organism>
<evidence type="ECO:0000259" key="5">
    <source>
        <dbReference type="Pfam" id="PF16841"/>
    </source>
</evidence>
<sequence>MNTILNLLVVLVLVLNSFLTSFIPLSTSVTPKGYSIPDKINRLFHSLQQQSSPSPSQESNPTQEITPSPPNEGEETISPTVDFTPTPSPAIPPAANETLTLPPQETQPTDILSFREILKQVFFIEVDSPLLVENEKILLRWNFPETFSANLGELRLQIILPKGIQPSEGQDGKWEEPIFTLYPKETQGELILIPQKVEDHLLEIRATGWVNDDPIFSDNLFLARPNLVAGTTEARAVDAQNRVSVSFPSESSSEELSVVILPVSDKHRWISGADQTAFEILAINKAGEPVKHFEKPLKIEVQYDPELYGGNEAALYLSYLDEEKMEWLYLPSRADAETHILTAYTDHFTLFNLNSDNLQSPLMNRPESFQVADFTGAGTFSIPISLPPGPGGFQPSLSLEYNSQIVDTANIVTQANWVGMGWSLDVPYIFRDMHGTSSDTSDDTFHLILNGVSHRLLKDANGVYHTESETFIKINYYQYTSYEPWWEVWDKEGNRYLFGQRYVHFRDAPDNRYISRYLRIRGQDWAFENYRWSVNTITNKFGKEIRFTYTEFTKPVDRDDNGYNDDYYDRSVLPESVIYPNNRYRVFFTFAHDRTDYRTWWDSTPLNFFYDKSRLVSLKIQHNPDGNPAFTNATTVYQYNFFYNLDNVSGMSSAPIFPNYTWEAGGKTLALNALQLVAFDSNNQPSYQPMIKFYYDDQMHLTRVDNGFGGIYEFTYSRWYSWASPGSEFDNGNPWDNPNFPAVWRKNLSHYIQPGQDLNNVVEYEWGIGSEDMLVRTQFPYKEYQNVFLGSQYELHIKIQMPAIAPNPSSMNLFIGMDDGLGNTYNSGGQAGMDVFPMSKPNNATLNLNLSYTLPASSRPVNWANNGSGLTKFRIGCRWSPNNYCRLIELQFRRLPTYYRVSSRKLTDQITGKSYTFSYTYEGASMNNEIGFGEFNQPLSTFYDPPFTVFRGHKKVIQIGPDQRKTTTEFYQLTKDRPYYSEFYVTGSPMKITIQNGSNQKLTETILYYAYDAWTPQYPFSTKADLRIRWVRKASEENLVYSSNGTTWTASKKYFYYDPLRQNGQQYGNLTNLVESFWNGSTWQDYRVHWWGYYPNNSGNLYLVGLPGYHNVYACPGGSQNGNCYTIGQAGISASLVHYSLWYLYDNQNMYNLPPTAGVLTGHRLLLYWQDPVNLTGPIYQDTAYSYDSWGNQISVNRYIQPNIFNGFAAGSFQNTSFCYGVANQPAGCSDDGYYTFLKWEKNALSHVTTYQDFDFRIGKPRRVTDPNSNDVWLTYDSFGRLTSEVHPGDSSTLPTTRYVHCDTCYPYMFAIVQRIEAGNDSLLFKKRFFFDGLGRIIQTHIPNATLQKPDQSGVESRDIVVDYDYDAYDRLIRETVPYDTNPTMGYKGQAFSVQPFTATTYDILGRPLQIIRPDGTIESAYQYNGLETSITNANNQTTYQTQDVWGRIIEVKPPAGPKTRYLYDPLDRLTAAQQIERNSTTPFAVTNISYDYGGRKTSMIDPDMGYWSYAYDALGNLTRQTDARGQRICLYYDPLNRLLGKHYRSDDACPSSPTYQVSFAYDQGTNGKGQRTSMSDPSGSTSWTYDARGRMISETKSISGHGTYRMEWVYNSANQIQQIKYPGGNDGSLGETVTYTYHPQLTVSTVNGATLYAPELRYDAAGRTVEQRFGGSATAPMLKQKFEYFDWKVYPGGNCQNAASCGRLKNILVEKVASQPAVHLNLMYTYDPTGNITRIDDFVMGSPQSQQFAYDSLNRLVSASTSGGTNGLYSETYAYDNITGNLSRKGAPGQEGYYAYDPLHKHGVQRVTGIGGSNKTVSIRARGSVAGGVWPEMKLYVNGQERAVWSVTSTAYADYSVSTSLTGQDVFEVVFTNDAVINGEDRNLYVDYVIVDGQTLQAEGGAAILDRGQGSASFDGVDVIFGQEAIYWNAALRFVRGSRAFAYGYDQNGNMTSRLQDGAASILTYDADNRLVQVARSGNVIVSFTYDGDGKRVKGVDNGLVTLYLDDFFEAVLATPTPTSTATATQTSTSTRTSTATATPTSTPTSTFTPTATPTITPSPTNTATPTATQPPDLIFADGFESGNLNAWSAVAGGANLSVTTPAALRGSYGLQAVVNDTTTAYLQDNSPTAEPRYRARFYFDPNSAVMSNGHSQFIFVALDESLSQNNDILRLRLNYQNGYRLRIEGRQNDGSLSYGAYQTLSDEAHFIEFDWQAAANGRVDMYLDGQLVNTLYLTTDQLRVDSVRLGPQVVTAGVSGTLFFDAFESRRTSYIGPSAFRPTLTVAAGWSPLTNILERFWHWLSTLFAHPPAVQQPALLQAVPAGQTWRNYILIGSQRIAVREYTAAASSVYFLFGDHLGSTSVVTDSVGSSRSRYLYKAWGELRYTTGEYSVRNKFTAQREEATLSLYDYRARFYDPLLGRFIQPDSLVPGAGNPLAWDRYVYTLNNPVRYTDPIGHRACNGTHPRDCEPDAPLTSYGYKNAIHHEFGWTVLGNFSLVQLQIIMKTGIDIRAYADSHTGGQGDYWIKKNLGNVVFHVGGLIQKYASLKTGAPTSLVAPHRHVWLSSSFETFWHPHQHIAHELGHVFDNNFVNIGILPATVIGGSLGDAAVRFAGGIPLGKRFNTPPLQIPEDFKWGSFARSGYGNGSTADYFAEAFAWSIYNPEVVPGSLSIWVSAIVSLTQ</sequence>
<dbReference type="EMBL" id="DSXR01000079">
    <property type="protein sequence ID" value="HGS87507.1"/>
    <property type="molecule type" value="Genomic_DNA"/>
</dbReference>
<dbReference type="NCBIfam" id="TIGR03696">
    <property type="entry name" value="Rhs_assc_core"/>
    <property type="match status" value="1"/>
</dbReference>
<evidence type="ECO:0000313" key="6">
    <source>
        <dbReference type="EMBL" id="HGS87507.1"/>
    </source>
</evidence>
<dbReference type="GO" id="GO:0005576">
    <property type="term" value="C:extracellular region"/>
    <property type="evidence" value="ECO:0007669"/>
    <property type="project" value="UniProtKB-SubCell"/>
</dbReference>
<dbReference type="InterPro" id="IPR006530">
    <property type="entry name" value="YD"/>
</dbReference>
<feature type="region of interest" description="Disordered" evidence="4">
    <location>
        <begin position="47"/>
        <end position="106"/>
    </location>
</feature>
<reference evidence="6" key="1">
    <citation type="journal article" date="2020" name="mSystems">
        <title>Genome- and Community-Level Interaction Insights into Carbon Utilization and Element Cycling Functions of Hydrothermarchaeota in Hydrothermal Sediment.</title>
        <authorList>
            <person name="Zhou Z."/>
            <person name="Liu Y."/>
            <person name="Xu W."/>
            <person name="Pan J."/>
            <person name="Luo Z.H."/>
            <person name="Li M."/>
        </authorList>
    </citation>
    <scope>NUCLEOTIDE SEQUENCE [LARGE SCALE GENOMIC DNA]</scope>
    <source>
        <strain evidence="6">SpSt-556</strain>
    </source>
</reference>
<keyword evidence="3" id="KW-0843">Virulence</keyword>
<dbReference type="Pfam" id="PF16841">
    <property type="entry name" value="CBM60"/>
    <property type="match status" value="1"/>
</dbReference>
<feature type="region of interest" description="Disordered" evidence="4">
    <location>
        <begin position="1561"/>
        <end position="1583"/>
    </location>
</feature>
<dbReference type="Gene3D" id="2.180.10.10">
    <property type="entry name" value="RHS repeat-associated core"/>
    <property type="match status" value="4"/>
</dbReference>
<dbReference type="Pfam" id="PF03534">
    <property type="entry name" value="SpvB"/>
    <property type="match status" value="1"/>
</dbReference>
<gene>
    <name evidence="6" type="ORF">ENT17_07795</name>
</gene>
<comment type="subcellular location">
    <subcellularLocation>
        <location evidence="1">Secreted</location>
    </subcellularLocation>
</comment>
<dbReference type="GO" id="GO:0005737">
    <property type="term" value="C:cytoplasm"/>
    <property type="evidence" value="ECO:0007669"/>
    <property type="project" value="InterPro"/>
</dbReference>
<dbReference type="NCBIfam" id="TIGR01643">
    <property type="entry name" value="YD_repeat_2x"/>
    <property type="match status" value="3"/>
</dbReference>
<keyword evidence="2" id="KW-0964">Secreted</keyword>
<proteinExistence type="predicted"/>
<dbReference type="InterPro" id="IPR050708">
    <property type="entry name" value="T6SS_VgrG/RHS"/>
</dbReference>
<feature type="compositionally biased region" description="Low complexity" evidence="4">
    <location>
        <begin position="47"/>
        <end position="63"/>
    </location>
</feature>
<comment type="caution">
    <text evidence="6">The sequence shown here is derived from an EMBL/GenBank/DDBJ whole genome shotgun (WGS) entry which is preliminary data.</text>
</comment>
<dbReference type="PANTHER" id="PTHR32305:SF15">
    <property type="entry name" value="PROTEIN RHSA-RELATED"/>
    <property type="match status" value="1"/>
</dbReference>
<dbReference type="PANTHER" id="PTHR32305">
    <property type="match status" value="1"/>
</dbReference>
<dbReference type="InterPro" id="IPR031768">
    <property type="entry name" value="CBM60_xylan-bd"/>
</dbReference>
<dbReference type="InterPro" id="IPR031325">
    <property type="entry name" value="RHS_repeat"/>
</dbReference>
<accession>A0A7C4Q206</accession>
<feature type="region of interest" description="Disordered" evidence="4">
    <location>
        <begin position="2020"/>
        <end position="2071"/>
    </location>
</feature>
<protein>
    <recommendedName>
        <fullName evidence="5">Carbohydrate binding module xylan-binding domain-containing protein</fullName>
    </recommendedName>
</protein>
<evidence type="ECO:0000256" key="4">
    <source>
        <dbReference type="SAM" id="MobiDB-lite"/>
    </source>
</evidence>
<dbReference type="InterPro" id="IPR003284">
    <property type="entry name" value="Sal_SpvB"/>
</dbReference>
<evidence type="ECO:0000256" key="3">
    <source>
        <dbReference type="ARBA" id="ARBA00023026"/>
    </source>
</evidence>